<dbReference type="PANTHER" id="PTHR30055:SF238">
    <property type="entry name" value="MYCOFACTOCIN BIOSYNTHESIS TRANSCRIPTIONAL REGULATOR MFTR-RELATED"/>
    <property type="match status" value="1"/>
</dbReference>
<dbReference type="Proteomes" id="UP000199341">
    <property type="component" value="Unassembled WGS sequence"/>
</dbReference>
<keyword evidence="7" id="KW-1185">Reference proteome</keyword>
<dbReference type="InterPro" id="IPR001647">
    <property type="entry name" value="HTH_TetR"/>
</dbReference>
<evidence type="ECO:0000256" key="2">
    <source>
        <dbReference type="ARBA" id="ARBA00023125"/>
    </source>
</evidence>
<protein>
    <submittedName>
        <fullName evidence="6">Transcriptional regulator, TetR family</fullName>
    </submittedName>
</protein>
<keyword evidence="1" id="KW-0805">Transcription regulation</keyword>
<dbReference type="PRINTS" id="PR00455">
    <property type="entry name" value="HTHTETR"/>
</dbReference>
<feature type="DNA-binding region" description="H-T-H motif" evidence="4">
    <location>
        <begin position="46"/>
        <end position="65"/>
    </location>
</feature>
<reference evidence="6 7" key="1">
    <citation type="submission" date="2016-10" db="EMBL/GenBank/DDBJ databases">
        <authorList>
            <person name="de Groot N.N."/>
        </authorList>
    </citation>
    <scope>NUCLEOTIDE SEQUENCE [LARGE SCALE GENOMIC DNA]</scope>
    <source>
        <strain evidence="6 7">CGMCC 4.2022</strain>
    </source>
</reference>
<dbReference type="SUPFAM" id="SSF46689">
    <property type="entry name" value="Homeodomain-like"/>
    <property type="match status" value="1"/>
</dbReference>
<dbReference type="AlphaFoldDB" id="A0A1G9W907"/>
<proteinExistence type="predicted"/>
<dbReference type="InterPro" id="IPR041347">
    <property type="entry name" value="MftR_C"/>
</dbReference>
<dbReference type="EMBL" id="FNIE01000001">
    <property type="protein sequence ID" value="SDM80929.1"/>
    <property type="molecule type" value="Genomic_DNA"/>
</dbReference>
<dbReference type="PANTHER" id="PTHR30055">
    <property type="entry name" value="HTH-TYPE TRANSCRIPTIONAL REGULATOR RUTR"/>
    <property type="match status" value="1"/>
</dbReference>
<dbReference type="Gene3D" id="1.10.357.10">
    <property type="entry name" value="Tetracycline Repressor, domain 2"/>
    <property type="match status" value="1"/>
</dbReference>
<accession>A0A1G9W907</accession>
<evidence type="ECO:0000259" key="5">
    <source>
        <dbReference type="PROSITE" id="PS50977"/>
    </source>
</evidence>
<name>A0A1G9W907_9ACTN</name>
<dbReference type="RefSeq" id="WP_218136592.1">
    <property type="nucleotide sequence ID" value="NZ_FNIE01000001.1"/>
</dbReference>
<evidence type="ECO:0000256" key="3">
    <source>
        <dbReference type="ARBA" id="ARBA00023163"/>
    </source>
</evidence>
<dbReference type="Gene3D" id="1.10.10.60">
    <property type="entry name" value="Homeodomain-like"/>
    <property type="match status" value="1"/>
</dbReference>
<sequence>MNTSSNLGGRAAAAGPLRSRAREVMKSEVIAVASRLFDNQGFDNTTVDQIAAEAGLSRATFFRYFKTKEDVALDGLNELGRRVAAAFIAQPDGERPWTALRHAFDVITGEHASDPDRSLRFFKMMCETPSLKSRHWQKQQRWHELLDPEMGRRLGRPPAPHDPAAAALVGAGLACLDAATEACLACNGTETLASLLDRSMGALLRL</sequence>
<evidence type="ECO:0000313" key="6">
    <source>
        <dbReference type="EMBL" id="SDM80929.1"/>
    </source>
</evidence>
<dbReference type="InterPro" id="IPR023772">
    <property type="entry name" value="DNA-bd_HTH_TetR-type_CS"/>
</dbReference>
<gene>
    <name evidence="6" type="ORF">SAMN05216259_101557</name>
</gene>
<keyword evidence="3" id="KW-0804">Transcription</keyword>
<evidence type="ECO:0000313" key="7">
    <source>
        <dbReference type="Proteomes" id="UP000199341"/>
    </source>
</evidence>
<dbReference type="Pfam" id="PF00440">
    <property type="entry name" value="TetR_N"/>
    <property type="match status" value="1"/>
</dbReference>
<dbReference type="InterPro" id="IPR050109">
    <property type="entry name" value="HTH-type_TetR-like_transc_reg"/>
</dbReference>
<evidence type="ECO:0000256" key="1">
    <source>
        <dbReference type="ARBA" id="ARBA00023015"/>
    </source>
</evidence>
<evidence type="ECO:0000256" key="4">
    <source>
        <dbReference type="PROSITE-ProRule" id="PRU00335"/>
    </source>
</evidence>
<dbReference type="InterPro" id="IPR009057">
    <property type="entry name" value="Homeodomain-like_sf"/>
</dbReference>
<dbReference type="PROSITE" id="PS50977">
    <property type="entry name" value="HTH_TETR_2"/>
    <property type="match status" value="1"/>
</dbReference>
<dbReference type="Pfam" id="PF17754">
    <property type="entry name" value="TetR_C_14"/>
    <property type="match status" value="1"/>
</dbReference>
<keyword evidence="2 4" id="KW-0238">DNA-binding</keyword>
<dbReference type="GO" id="GO:0003700">
    <property type="term" value="F:DNA-binding transcription factor activity"/>
    <property type="evidence" value="ECO:0007669"/>
    <property type="project" value="TreeGrafter"/>
</dbReference>
<dbReference type="STRING" id="310781.SAMN05216259_101557"/>
<dbReference type="GO" id="GO:0000976">
    <property type="term" value="F:transcription cis-regulatory region binding"/>
    <property type="evidence" value="ECO:0007669"/>
    <property type="project" value="TreeGrafter"/>
</dbReference>
<dbReference type="PROSITE" id="PS01081">
    <property type="entry name" value="HTH_TETR_1"/>
    <property type="match status" value="1"/>
</dbReference>
<feature type="domain" description="HTH tetR-type" evidence="5">
    <location>
        <begin position="23"/>
        <end position="83"/>
    </location>
</feature>
<organism evidence="6 7">
    <name type="scientific">Actinacidiphila guanduensis</name>
    <dbReference type="NCBI Taxonomy" id="310781"/>
    <lineage>
        <taxon>Bacteria</taxon>
        <taxon>Bacillati</taxon>
        <taxon>Actinomycetota</taxon>
        <taxon>Actinomycetes</taxon>
        <taxon>Kitasatosporales</taxon>
        <taxon>Streptomycetaceae</taxon>
        <taxon>Actinacidiphila</taxon>
    </lineage>
</organism>